<dbReference type="AlphaFoldDB" id="A0A839ARR0"/>
<gene>
    <name evidence="5" type="ORF">H3Z83_12640</name>
</gene>
<dbReference type="Pfam" id="PF01638">
    <property type="entry name" value="HxlR"/>
    <property type="match status" value="1"/>
</dbReference>
<accession>A0A839ARR0</accession>
<sequence>MDIHTLYSSCIIAIQFKQNEMLEGQEVKFENNQAIEKALNIISGKWKAAILKELFKTKLRLKDIQKGLPTASKRTLTQQLKEMIDAQVIKKKDFNEYPKKTEYTIAPLGKKLFSVLNELEKFGKNL</sequence>
<dbReference type="PROSITE" id="PS51118">
    <property type="entry name" value="HTH_HXLR"/>
    <property type="match status" value="1"/>
</dbReference>
<protein>
    <submittedName>
        <fullName evidence="5">Helix-turn-helix transcriptional regulator</fullName>
    </submittedName>
</protein>
<evidence type="ECO:0000313" key="5">
    <source>
        <dbReference type="EMBL" id="MBA6157357.1"/>
    </source>
</evidence>
<dbReference type="EMBL" id="JACGLS010000008">
    <property type="protein sequence ID" value="MBA6157357.1"/>
    <property type="molecule type" value="Genomic_DNA"/>
</dbReference>
<dbReference type="GO" id="GO:0003677">
    <property type="term" value="F:DNA binding"/>
    <property type="evidence" value="ECO:0007669"/>
    <property type="project" value="UniProtKB-KW"/>
</dbReference>
<keyword evidence="1" id="KW-0805">Transcription regulation</keyword>
<dbReference type="PANTHER" id="PTHR33204">
    <property type="entry name" value="TRANSCRIPTIONAL REGULATOR, MARR FAMILY"/>
    <property type="match status" value="1"/>
</dbReference>
<organism evidence="5 6">
    <name type="scientific">Tenacibaculum pelagium</name>
    <dbReference type="NCBI Taxonomy" id="2759527"/>
    <lineage>
        <taxon>Bacteria</taxon>
        <taxon>Pseudomonadati</taxon>
        <taxon>Bacteroidota</taxon>
        <taxon>Flavobacteriia</taxon>
        <taxon>Flavobacteriales</taxon>
        <taxon>Flavobacteriaceae</taxon>
        <taxon>Tenacibaculum</taxon>
    </lineage>
</organism>
<evidence type="ECO:0000256" key="3">
    <source>
        <dbReference type="ARBA" id="ARBA00023163"/>
    </source>
</evidence>
<comment type="caution">
    <text evidence="5">The sequence shown here is derived from an EMBL/GenBank/DDBJ whole genome shotgun (WGS) entry which is preliminary data.</text>
</comment>
<keyword evidence="3" id="KW-0804">Transcription</keyword>
<dbReference type="InterPro" id="IPR036388">
    <property type="entry name" value="WH-like_DNA-bd_sf"/>
</dbReference>
<dbReference type="PANTHER" id="PTHR33204:SF37">
    <property type="entry name" value="HTH-TYPE TRANSCRIPTIONAL REGULATOR YODB"/>
    <property type="match status" value="1"/>
</dbReference>
<proteinExistence type="predicted"/>
<feature type="domain" description="HTH hxlR-type" evidence="4">
    <location>
        <begin position="33"/>
        <end position="126"/>
    </location>
</feature>
<dbReference type="RefSeq" id="WP_182125857.1">
    <property type="nucleotide sequence ID" value="NZ_JACGLS010000008.1"/>
</dbReference>
<dbReference type="Gene3D" id="1.10.10.10">
    <property type="entry name" value="Winged helix-like DNA-binding domain superfamily/Winged helix DNA-binding domain"/>
    <property type="match status" value="1"/>
</dbReference>
<dbReference type="InterPro" id="IPR002577">
    <property type="entry name" value="HTH_HxlR"/>
</dbReference>
<evidence type="ECO:0000259" key="4">
    <source>
        <dbReference type="PROSITE" id="PS51118"/>
    </source>
</evidence>
<dbReference type="SUPFAM" id="SSF46785">
    <property type="entry name" value="Winged helix' DNA-binding domain"/>
    <property type="match status" value="1"/>
</dbReference>
<dbReference type="Proteomes" id="UP000563906">
    <property type="component" value="Unassembled WGS sequence"/>
</dbReference>
<evidence type="ECO:0000313" key="6">
    <source>
        <dbReference type="Proteomes" id="UP000563906"/>
    </source>
</evidence>
<dbReference type="InterPro" id="IPR036390">
    <property type="entry name" value="WH_DNA-bd_sf"/>
</dbReference>
<name>A0A839ARR0_9FLAO</name>
<evidence type="ECO:0000256" key="1">
    <source>
        <dbReference type="ARBA" id="ARBA00023015"/>
    </source>
</evidence>
<keyword evidence="6" id="KW-1185">Reference proteome</keyword>
<reference evidence="5 6" key="1">
    <citation type="submission" date="2020-07" db="EMBL/GenBank/DDBJ databases">
        <title>Bacterium isolated from marine sediment.</title>
        <authorList>
            <person name="Shang D."/>
            <person name="Du Z.-J."/>
        </authorList>
    </citation>
    <scope>NUCLEOTIDE SEQUENCE [LARGE SCALE GENOMIC DNA]</scope>
    <source>
        <strain evidence="5 6">S7007</strain>
    </source>
</reference>
<keyword evidence="2" id="KW-0238">DNA-binding</keyword>
<evidence type="ECO:0000256" key="2">
    <source>
        <dbReference type="ARBA" id="ARBA00023125"/>
    </source>
</evidence>